<dbReference type="InterPro" id="IPR047045">
    <property type="entry name" value="CobQ_N"/>
</dbReference>
<feature type="domain" description="CobB/CobQ-like glutamine amidotransferase" evidence="7">
    <location>
        <begin position="260"/>
        <end position="440"/>
    </location>
</feature>
<evidence type="ECO:0000313" key="9">
    <source>
        <dbReference type="Proteomes" id="UP001595823"/>
    </source>
</evidence>
<dbReference type="InterPro" id="IPR011698">
    <property type="entry name" value="GATase_3"/>
</dbReference>
<dbReference type="InterPro" id="IPR029062">
    <property type="entry name" value="Class_I_gatase-like"/>
</dbReference>
<dbReference type="Gene3D" id="3.40.50.300">
    <property type="entry name" value="P-loop containing nucleotide triphosphate hydrolases"/>
    <property type="match status" value="1"/>
</dbReference>
<feature type="compositionally biased region" description="Pro residues" evidence="5">
    <location>
        <begin position="495"/>
        <end position="507"/>
    </location>
</feature>
<reference evidence="9" key="1">
    <citation type="journal article" date="2019" name="Int. J. Syst. Evol. Microbiol.">
        <title>The Global Catalogue of Microorganisms (GCM) 10K type strain sequencing project: providing services to taxonomists for standard genome sequencing and annotation.</title>
        <authorList>
            <consortium name="The Broad Institute Genomics Platform"/>
            <consortium name="The Broad Institute Genome Sequencing Center for Infectious Disease"/>
            <person name="Wu L."/>
            <person name="Ma J."/>
        </authorList>
    </citation>
    <scope>NUCLEOTIDE SEQUENCE [LARGE SCALE GENOMIC DNA]</scope>
    <source>
        <strain evidence="9">IBRC-M 10908</strain>
    </source>
</reference>
<dbReference type="EMBL" id="JBHSDK010000061">
    <property type="protein sequence ID" value="MFC4338089.1"/>
    <property type="molecule type" value="Genomic_DNA"/>
</dbReference>
<dbReference type="InterPro" id="IPR004459">
    <property type="entry name" value="CobQ_synth"/>
</dbReference>
<dbReference type="HAMAP" id="MF_00028">
    <property type="entry name" value="CobQ"/>
    <property type="match status" value="1"/>
</dbReference>
<feature type="active site" evidence="4">
    <location>
        <position position="433"/>
    </location>
</feature>
<proteinExistence type="inferred from homology"/>
<dbReference type="NCBIfam" id="NF001989">
    <property type="entry name" value="PRK00784.1"/>
    <property type="match status" value="1"/>
</dbReference>
<dbReference type="CDD" id="cd01750">
    <property type="entry name" value="GATase1_CobQ"/>
    <property type="match status" value="1"/>
</dbReference>
<dbReference type="PANTHER" id="PTHR21343">
    <property type="entry name" value="DETHIOBIOTIN SYNTHETASE"/>
    <property type="match status" value="1"/>
</dbReference>
<comment type="function">
    <text evidence="4">Catalyzes amidations at positions B, D, E, and G on adenosylcobyrinic A,C-diamide. NH(2) groups are provided by glutamine, and one molecule of ATP is hydrogenolyzed for each amidation.</text>
</comment>
<gene>
    <name evidence="4" type="primary">cobQ</name>
    <name evidence="8" type="ORF">ACFPET_23120</name>
</gene>
<dbReference type="InterPro" id="IPR027417">
    <property type="entry name" value="P-loop_NTPase"/>
</dbReference>
<comment type="similarity">
    <text evidence="4">Belongs to the CobB/CobQ family. CobQ subfamily.</text>
</comment>
<sequence>MNRGLTGSLLVAGTTSDAGKSVLVAGLCRLFARRGISVAPFKAQNMALNAAVTPEGGEIGRAQAAQAHAAGVEPHVDMNPILIKPTGERHSQVVVRGKAAFEAGARDYHGRKKALLPVVAESFANLENSFDLVIAEGAGGAAEINLRPFDLTNLGLARECGLPVVIVCDIDRGGAFAALYGTLALLEPEDQALVCGFVINRFRGDRAVLDPGIEQLEILTGRPCLGVVPHVEGLMVDAEDSLALDRSRPSTPPLGRDGIDVAVVRFPRISNFTDLDALAAEPGVRVSMTADPAEVAEADLVVVPGTKNTVADLEWMRGLGIDAALEKRAALGGPILGVCGGYQILGEAIDDDVESGAGLVRGLGLLPVETVFHEEKTLRRHEGRATVLGGPVAGGYSIRHGRPKRLAGDAWLVDGDGAEEGCVVDAVHGTSWHGLFENDDLRRAFLGEVARRRGLDFTPGDVDFARLRSERVDAFADVLEEHLDTAALEGIISNGPPPDLPVAPPGGAPLTETLRKQMERD</sequence>
<evidence type="ECO:0000313" key="8">
    <source>
        <dbReference type="EMBL" id="MFC4338089.1"/>
    </source>
</evidence>
<keyword evidence="3 4" id="KW-0315">Glutamine amidotransferase</keyword>
<dbReference type="SUPFAM" id="SSF52317">
    <property type="entry name" value="Class I glutamine amidotransferase-like"/>
    <property type="match status" value="1"/>
</dbReference>
<dbReference type="Gene3D" id="3.40.50.880">
    <property type="match status" value="1"/>
</dbReference>
<feature type="region of interest" description="Disordered" evidence="5">
    <location>
        <begin position="490"/>
        <end position="521"/>
    </location>
</feature>
<evidence type="ECO:0000256" key="4">
    <source>
        <dbReference type="HAMAP-Rule" id="MF_00028"/>
    </source>
</evidence>
<dbReference type="Proteomes" id="UP001595823">
    <property type="component" value="Unassembled WGS sequence"/>
</dbReference>
<protein>
    <recommendedName>
        <fullName evidence="4">Cobyric acid synthase</fullName>
    </recommendedName>
</protein>
<dbReference type="Pfam" id="PF07685">
    <property type="entry name" value="GATase_3"/>
    <property type="match status" value="1"/>
</dbReference>
<dbReference type="NCBIfam" id="TIGR00313">
    <property type="entry name" value="cobQ"/>
    <property type="match status" value="1"/>
</dbReference>
<keyword evidence="2 4" id="KW-0169">Cobalamin biosynthesis</keyword>
<feature type="domain" description="CobQ/CobB/MinD/ParA nucleotide binding" evidence="6">
    <location>
        <begin position="10"/>
        <end position="234"/>
    </location>
</feature>
<dbReference type="PANTHER" id="PTHR21343:SF1">
    <property type="entry name" value="COBYRIC ACID SYNTHASE"/>
    <property type="match status" value="1"/>
</dbReference>
<dbReference type="Pfam" id="PF01656">
    <property type="entry name" value="CbiA"/>
    <property type="match status" value="1"/>
</dbReference>
<feature type="active site" description="Nucleophile" evidence="4">
    <location>
        <position position="339"/>
    </location>
</feature>
<dbReference type="InterPro" id="IPR033949">
    <property type="entry name" value="CobQ_GATase1"/>
</dbReference>
<evidence type="ECO:0000259" key="7">
    <source>
        <dbReference type="Pfam" id="PF07685"/>
    </source>
</evidence>
<dbReference type="PROSITE" id="PS51274">
    <property type="entry name" value="GATASE_COBBQ"/>
    <property type="match status" value="1"/>
</dbReference>
<accession>A0ABV8U5I6</accession>
<comment type="caution">
    <text evidence="8">The sequence shown here is derived from an EMBL/GenBank/DDBJ whole genome shotgun (WGS) entry which is preliminary data.</text>
</comment>
<evidence type="ECO:0000259" key="6">
    <source>
        <dbReference type="Pfam" id="PF01656"/>
    </source>
</evidence>
<evidence type="ECO:0000256" key="5">
    <source>
        <dbReference type="SAM" id="MobiDB-lite"/>
    </source>
</evidence>
<organism evidence="8 9">
    <name type="scientific">Salininema proteolyticum</name>
    <dbReference type="NCBI Taxonomy" id="1607685"/>
    <lineage>
        <taxon>Bacteria</taxon>
        <taxon>Bacillati</taxon>
        <taxon>Actinomycetota</taxon>
        <taxon>Actinomycetes</taxon>
        <taxon>Glycomycetales</taxon>
        <taxon>Glycomycetaceae</taxon>
        <taxon>Salininema</taxon>
    </lineage>
</organism>
<comment type="pathway">
    <text evidence="1 4">Cofactor biosynthesis; adenosylcobalamin biosynthesis.</text>
</comment>
<evidence type="ECO:0000256" key="3">
    <source>
        <dbReference type="ARBA" id="ARBA00022962"/>
    </source>
</evidence>
<dbReference type="SUPFAM" id="SSF52540">
    <property type="entry name" value="P-loop containing nucleoside triphosphate hydrolases"/>
    <property type="match status" value="1"/>
</dbReference>
<dbReference type="InterPro" id="IPR002586">
    <property type="entry name" value="CobQ/CobB/MinD/ParA_Nub-bd_dom"/>
</dbReference>
<evidence type="ECO:0000256" key="1">
    <source>
        <dbReference type="ARBA" id="ARBA00004953"/>
    </source>
</evidence>
<name>A0ABV8U5I6_9ACTN</name>
<keyword evidence="9" id="KW-1185">Reference proteome</keyword>
<evidence type="ECO:0000256" key="2">
    <source>
        <dbReference type="ARBA" id="ARBA00022573"/>
    </source>
</evidence>
<dbReference type="RefSeq" id="WP_380625771.1">
    <property type="nucleotide sequence ID" value="NZ_JBHSDK010000061.1"/>
</dbReference>
<dbReference type="CDD" id="cd05389">
    <property type="entry name" value="CobQ_N"/>
    <property type="match status" value="1"/>
</dbReference>